<proteinExistence type="predicted"/>
<evidence type="ECO:0000313" key="3">
    <source>
        <dbReference type="Proteomes" id="UP000284057"/>
    </source>
</evidence>
<comment type="caution">
    <text evidence="2">The sequence shown here is derived from an EMBL/GenBank/DDBJ whole genome shotgun (WGS) entry which is preliminary data.</text>
</comment>
<dbReference type="RefSeq" id="WP_119661384.1">
    <property type="nucleotide sequence ID" value="NZ_QUAL01000176.1"/>
</dbReference>
<evidence type="ECO:0000313" key="2">
    <source>
        <dbReference type="EMBL" id="RIQ20210.1"/>
    </source>
</evidence>
<protein>
    <recommendedName>
        <fullName evidence="4">WXG100 family type VII secretion target</fullName>
    </recommendedName>
</protein>
<evidence type="ECO:0008006" key="4">
    <source>
        <dbReference type="Google" id="ProtNLM"/>
    </source>
</evidence>
<gene>
    <name evidence="2" type="ORF">DY240_18825</name>
</gene>
<dbReference type="OrthoDB" id="5190665at2"/>
<reference evidence="2 3" key="1">
    <citation type="submission" date="2018-09" db="EMBL/GenBank/DDBJ databases">
        <title>Isolation, diversity and antifungal activity of actinobacteria from wheat.</title>
        <authorList>
            <person name="Han C."/>
        </authorList>
    </citation>
    <scope>NUCLEOTIDE SEQUENCE [LARGE SCALE GENOMIC DNA]</scope>
    <source>
        <strain evidence="2 3">NEAU-YY265</strain>
    </source>
</reference>
<dbReference type="AlphaFoldDB" id="A0A418KMK5"/>
<organism evidence="2 3">
    <name type="scientific">Jiangella rhizosphaerae</name>
    <dbReference type="NCBI Taxonomy" id="2293569"/>
    <lineage>
        <taxon>Bacteria</taxon>
        <taxon>Bacillati</taxon>
        <taxon>Actinomycetota</taxon>
        <taxon>Actinomycetes</taxon>
        <taxon>Jiangellales</taxon>
        <taxon>Jiangellaceae</taxon>
        <taxon>Jiangella</taxon>
    </lineage>
</organism>
<evidence type="ECO:0000256" key="1">
    <source>
        <dbReference type="SAM" id="MobiDB-lite"/>
    </source>
</evidence>
<dbReference type="Proteomes" id="UP000284057">
    <property type="component" value="Unassembled WGS sequence"/>
</dbReference>
<sequence>MPIPFVQECNESMSIVSGAATDIEEAIQAVRNLVGAETWTGPKATAWETDFDGFATDATNSLGTPLDEAMQTARSNAARWQAESANPGPN</sequence>
<keyword evidence="3" id="KW-1185">Reference proteome</keyword>
<name>A0A418KMK5_9ACTN</name>
<accession>A0A418KMK5</accession>
<dbReference type="EMBL" id="QUAL01000176">
    <property type="protein sequence ID" value="RIQ20210.1"/>
    <property type="molecule type" value="Genomic_DNA"/>
</dbReference>
<feature type="region of interest" description="Disordered" evidence="1">
    <location>
        <begin position="71"/>
        <end position="90"/>
    </location>
</feature>